<dbReference type="RefSeq" id="WP_015923419.1">
    <property type="nucleotide sequence ID" value="NC_011899.1"/>
</dbReference>
<dbReference type="InterPro" id="IPR013132">
    <property type="entry name" value="PseI/NeuA/B-like_N"/>
</dbReference>
<dbReference type="EC" id="2.5.1.56" evidence="2"/>
<dbReference type="PANTHER" id="PTHR42966">
    <property type="entry name" value="N-ACETYLNEURAMINATE SYNTHASE"/>
    <property type="match status" value="1"/>
</dbReference>
<feature type="domain" description="AFP-like" evidence="1">
    <location>
        <begin position="275"/>
        <end position="335"/>
    </location>
</feature>
<dbReference type="eggNOG" id="COG2089">
    <property type="taxonomic scope" value="Bacteria"/>
</dbReference>
<dbReference type="InterPro" id="IPR036732">
    <property type="entry name" value="AFP_Neu5c_C_sf"/>
</dbReference>
<accession>B8CYT0</accession>
<protein>
    <submittedName>
        <fullName evidence="2">N-acetylneuraminate synthase</fullName>
        <ecNumber evidence="2">2.5.1.56</ecNumber>
    </submittedName>
</protein>
<dbReference type="GO" id="GO:0016051">
    <property type="term" value="P:carbohydrate biosynthetic process"/>
    <property type="evidence" value="ECO:0007669"/>
    <property type="project" value="InterPro"/>
</dbReference>
<dbReference type="Gene3D" id="3.20.20.70">
    <property type="entry name" value="Aldolase class I"/>
    <property type="match status" value="1"/>
</dbReference>
<organism evidence="2 3">
    <name type="scientific">Halothermothrix orenii (strain H 168 / OCM 544 / DSM 9562)</name>
    <dbReference type="NCBI Taxonomy" id="373903"/>
    <lineage>
        <taxon>Bacteria</taxon>
        <taxon>Bacillati</taxon>
        <taxon>Bacillota</taxon>
        <taxon>Clostridia</taxon>
        <taxon>Halanaerobiales</taxon>
        <taxon>Halothermotrichaceae</taxon>
        <taxon>Halothermothrix</taxon>
    </lineage>
</organism>
<proteinExistence type="predicted"/>
<dbReference type="SUPFAM" id="SSF51269">
    <property type="entry name" value="AFP III-like domain"/>
    <property type="match status" value="1"/>
</dbReference>
<dbReference type="GO" id="GO:0047444">
    <property type="term" value="F:N-acylneuraminate-9-phosphate synthase activity"/>
    <property type="evidence" value="ECO:0007669"/>
    <property type="project" value="TreeGrafter"/>
</dbReference>
<dbReference type="InterPro" id="IPR057736">
    <property type="entry name" value="SAF_PseI/NeuA/NeuB"/>
</dbReference>
<dbReference type="InterPro" id="IPR051690">
    <property type="entry name" value="PseI-like"/>
</dbReference>
<sequence length="350" mass="40379">MKPYIIGETAYNHQGDIHYLKRMIDDIAEIGLQAVKFHLLLNPESYLQNKHPLIKKIKEWIFTEKEWDEIINYSKQKGLDMIALCDDLDSLKFIKKYHRDLKGIEIHASSLNDYFLLEEARDFPNSVILGIGGSTLDEIEYAVNFLKQRGKEDIILMYGFQSYPTDYTQINLAKMQKLKNLFNLPVGYADHTAYDDKYNVDISVMAAAMGINILEKHYTPDYGVKRIDYHAAVGKKQMKQIKDKMELYLTVLGDGSLSMSDSELKYGNTGPMKKAIVARRPIKKGEKLTFSNLCFKRTEEESPVPQKMFINLLGIEAYQDIDKDEIIDFSKVKYRFNKQSYSDLTGGLED</sequence>
<evidence type="ECO:0000259" key="1">
    <source>
        <dbReference type="PROSITE" id="PS50844"/>
    </source>
</evidence>
<dbReference type="InterPro" id="IPR006190">
    <property type="entry name" value="SAF_AFP_Neu5Ac"/>
</dbReference>
<dbReference type="PANTHER" id="PTHR42966:SF1">
    <property type="entry name" value="SIALIC ACID SYNTHASE"/>
    <property type="match status" value="1"/>
</dbReference>
<evidence type="ECO:0000313" key="2">
    <source>
        <dbReference type="EMBL" id="ACL70449.1"/>
    </source>
</evidence>
<keyword evidence="3" id="KW-1185">Reference proteome</keyword>
<gene>
    <name evidence="2" type="ordered locus">Hore_17000</name>
</gene>
<dbReference type="GO" id="GO:0050462">
    <property type="term" value="F:N-acetylneuraminate synthase activity"/>
    <property type="evidence" value="ECO:0007669"/>
    <property type="project" value="UniProtKB-EC"/>
</dbReference>
<evidence type="ECO:0000313" key="3">
    <source>
        <dbReference type="Proteomes" id="UP000000719"/>
    </source>
</evidence>
<dbReference type="STRING" id="373903.Hore_17000"/>
<dbReference type="Proteomes" id="UP000000719">
    <property type="component" value="Chromosome"/>
</dbReference>
<dbReference type="OrthoDB" id="9814210at2"/>
<dbReference type="SUPFAM" id="SSF51569">
    <property type="entry name" value="Aldolase"/>
    <property type="match status" value="1"/>
</dbReference>
<dbReference type="InterPro" id="IPR013785">
    <property type="entry name" value="Aldolase_TIM"/>
</dbReference>
<dbReference type="EMBL" id="CP001098">
    <property type="protein sequence ID" value="ACL70449.1"/>
    <property type="molecule type" value="Genomic_DNA"/>
</dbReference>
<reference evidence="2 3" key="1">
    <citation type="journal article" date="2009" name="PLoS ONE">
        <title>Genome analysis of the anaerobic thermohalophilic bacterium Halothermothrix orenii.</title>
        <authorList>
            <person name="Mavromatis K."/>
            <person name="Ivanova N."/>
            <person name="Anderson I."/>
            <person name="Lykidis A."/>
            <person name="Hooper S.D."/>
            <person name="Sun H."/>
            <person name="Kunin V."/>
            <person name="Lapidus A."/>
            <person name="Hugenholtz P."/>
            <person name="Patel B."/>
            <person name="Kyrpides N.C."/>
        </authorList>
    </citation>
    <scope>NUCLEOTIDE SEQUENCE [LARGE SCALE GENOMIC DNA]</scope>
    <source>
        <strain evidence="3">H 168 / OCM 544 / DSM 9562</strain>
    </source>
</reference>
<dbReference type="Pfam" id="PF03102">
    <property type="entry name" value="NeuB"/>
    <property type="match status" value="1"/>
</dbReference>
<keyword evidence="2" id="KW-0808">Transferase</keyword>
<dbReference type="HOGENOM" id="CLU_040465_0_0_9"/>
<dbReference type="PROSITE" id="PS50844">
    <property type="entry name" value="AFP_LIKE"/>
    <property type="match status" value="1"/>
</dbReference>
<name>B8CYT0_HALOH</name>
<dbReference type="AlphaFoldDB" id="B8CYT0"/>
<dbReference type="Gene3D" id="3.90.1210.10">
    <property type="entry name" value="Antifreeze-like/N-acetylneuraminic acid synthase C-terminal domain"/>
    <property type="match status" value="1"/>
</dbReference>
<dbReference type="KEGG" id="hor:Hore_17000"/>
<dbReference type="CDD" id="cd11615">
    <property type="entry name" value="SAF_NeuB_like"/>
    <property type="match status" value="1"/>
</dbReference>